<dbReference type="Gene3D" id="1.10.10.10">
    <property type="entry name" value="Winged helix-like DNA-binding domain superfamily/Winged helix DNA-binding domain"/>
    <property type="match status" value="1"/>
</dbReference>
<evidence type="ECO:0000256" key="4">
    <source>
        <dbReference type="PIRNR" id="PIRNR006707"/>
    </source>
</evidence>
<dbReference type="RefSeq" id="WP_012159868.1">
    <property type="nucleotide sequence ID" value="NC_009922.1"/>
</dbReference>
<keyword evidence="3 4" id="KW-0804">Transcription</keyword>
<evidence type="ECO:0000256" key="2">
    <source>
        <dbReference type="ARBA" id="ARBA00023125"/>
    </source>
</evidence>
<sequence length="177" mass="20695">MNLNDTHIINEVEEIKSEAILTLSKLINLYGLSLSESRLFSIIFLENNPLTLDDMSQSLGMSKTSMSTGIRSLLDAEMVEKTWKKGIRKDLYTAEESLYKTFSNTFVHQWLSVVHNHIKIFNEISKNLNMLLPQFEDPELQNSLTKYLQKIDRIIDFYQWLNETFKQLQEKIEDLEG</sequence>
<keyword evidence="6" id="KW-1185">Reference proteome</keyword>
<dbReference type="PIRSF" id="PIRSF006707">
    <property type="entry name" value="MJ1563"/>
    <property type="match status" value="1"/>
</dbReference>
<dbReference type="AlphaFoldDB" id="A8MIC7"/>
<evidence type="ECO:0000256" key="3">
    <source>
        <dbReference type="ARBA" id="ARBA00023163"/>
    </source>
</evidence>
<dbReference type="Proteomes" id="UP000000269">
    <property type="component" value="Chromosome"/>
</dbReference>
<accession>A8MIC7</accession>
<dbReference type="GO" id="GO:0003677">
    <property type="term" value="F:DNA binding"/>
    <property type="evidence" value="ECO:0007669"/>
    <property type="project" value="UniProtKB-UniRule"/>
</dbReference>
<evidence type="ECO:0000256" key="1">
    <source>
        <dbReference type="ARBA" id="ARBA00023015"/>
    </source>
</evidence>
<dbReference type="STRING" id="350688.Clos_2022"/>
<dbReference type="OrthoDB" id="9800374at2"/>
<dbReference type="KEGG" id="aoe:Clos_2022"/>
<dbReference type="HOGENOM" id="CLU_127505_0_0_9"/>
<dbReference type="InterPro" id="IPR052362">
    <property type="entry name" value="HTH-GbsR_regulator"/>
</dbReference>
<keyword evidence="2 4" id="KW-0238">DNA-binding</keyword>
<proteinExistence type="inferred from homology"/>
<dbReference type="InterPro" id="IPR036388">
    <property type="entry name" value="WH-like_DNA-bd_sf"/>
</dbReference>
<organism evidence="5 6">
    <name type="scientific">Alkaliphilus oremlandii (strain OhILAs)</name>
    <name type="common">Clostridium oremlandii (strain OhILAs)</name>
    <dbReference type="NCBI Taxonomy" id="350688"/>
    <lineage>
        <taxon>Bacteria</taxon>
        <taxon>Bacillati</taxon>
        <taxon>Bacillota</taxon>
        <taxon>Clostridia</taxon>
        <taxon>Peptostreptococcales</taxon>
        <taxon>Natronincolaceae</taxon>
        <taxon>Alkaliphilus</taxon>
    </lineage>
</organism>
<dbReference type="PANTHER" id="PTHR38465">
    <property type="entry name" value="HTH-TYPE TRANSCRIPTIONAL REGULATOR MJ1563-RELATED"/>
    <property type="match status" value="1"/>
</dbReference>
<comment type="similarity">
    <text evidence="4">Belongs to the GbsR family.</text>
</comment>
<protein>
    <recommendedName>
        <fullName evidence="4">HTH-type transcriptional regulator</fullName>
    </recommendedName>
</protein>
<dbReference type="InterPro" id="IPR036390">
    <property type="entry name" value="WH_DNA-bd_sf"/>
</dbReference>
<keyword evidence="1 4" id="KW-0805">Transcription regulation</keyword>
<name>A8MIC7_ALKOO</name>
<dbReference type="SUPFAM" id="SSF46785">
    <property type="entry name" value="Winged helix' DNA-binding domain"/>
    <property type="match status" value="1"/>
</dbReference>
<reference evidence="6" key="1">
    <citation type="submission" date="2007-10" db="EMBL/GenBank/DDBJ databases">
        <title>Complete genome of Alkaliphilus oremlandii OhILAs.</title>
        <authorList>
            <person name="Copeland A."/>
            <person name="Lucas S."/>
            <person name="Lapidus A."/>
            <person name="Barry K."/>
            <person name="Detter J.C."/>
            <person name="Glavina del Rio T."/>
            <person name="Hammon N."/>
            <person name="Israni S."/>
            <person name="Dalin E."/>
            <person name="Tice H."/>
            <person name="Pitluck S."/>
            <person name="Chain P."/>
            <person name="Malfatti S."/>
            <person name="Shin M."/>
            <person name="Vergez L."/>
            <person name="Schmutz J."/>
            <person name="Larimer F."/>
            <person name="Land M."/>
            <person name="Hauser L."/>
            <person name="Kyrpides N."/>
            <person name="Mikhailova N."/>
            <person name="Stolz J.F."/>
            <person name="Dawson A."/>
            <person name="Fisher E."/>
            <person name="Crable B."/>
            <person name="Perera E."/>
            <person name="Lisak J."/>
            <person name="Ranganathan M."/>
            <person name="Basu P."/>
            <person name="Richardson P."/>
        </authorList>
    </citation>
    <scope>NUCLEOTIDE SEQUENCE [LARGE SCALE GENOMIC DNA]</scope>
    <source>
        <strain evidence="6">OhILAs</strain>
    </source>
</reference>
<dbReference type="PANTHER" id="PTHR38465:SF1">
    <property type="entry name" value="HTH-TYPE TRANSCRIPTIONAL REGULATOR MJ1563-RELATED"/>
    <property type="match status" value="1"/>
</dbReference>
<evidence type="ECO:0000313" key="5">
    <source>
        <dbReference type="EMBL" id="ABW19559.1"/>
    </source>
</evidence>
<evidence type="ECO:0000313" key="6">
    <source>
        <dbReference type="Proteomes" id="UP000000269"/>
    </source>
</evidence>
<dbReference type="eggNOG" id="COG1510">
    <property type="taxonomic scope" value="Bacteria"/>
</dbReference>
<dbReference type="InterPro" id="IPR026282">
    <property type="entry name" value="MJ1563"/>
</dbReference>
<dbReference type="EMBL" id="CP000853">
    <property type="protein sequence ID" value="ABW19559.1"/>
    <property type="molecule type" value="Genomic_DNA"/>
</dbReference>
<gene>
    <name evidence="5" type="ordered locus">Clos_2022</name>
</gene>